<gene>
    <name evidence="7" type="ORF">PACLA_8A000532</name>
</gene>
<keyword evidence="4" id="KW-0812">Transmembrane</keyword>
<keyword evidence="3" id="KW-0813">Transport</keyword>
<keyword evidence="8" id="KW-1185">Reference proteome</keyword>
<keyword evidence="6" id="KW-0472">Membrane</keyword>
<dbReference type="PANTHER" id="PTHR31326:SF1">
    <property type="entry name" value="PROTEIN CLT2, CHLOROPLASTIC"/>
    <property type="match status" value="1"/>
</dbReference>
<evidence type="ECO:0000256" key="5">
    <source>
        <dbReference type="ARBA" id="ARBA00022989"/>
    </source>
</evidence>
<dbReference type="EMBL" id="CACRXK020002896">
    <property type="protein sequence ID" value="CAB3996562.1"/>
    <property type="molecule type" value="Genomic_DNA"/>
</dbReference>
<evidence type="ECO:0000256" key="1">
    <source>
        <dbReference type="ARBA" id="ARBA00004141"/>
    </source>
</evidence>
<dbReference type="AlphaFoldDB" id="A0A7D9I3S0"/>
<dbReference type="GO" id="GO:0016020">
    <property type="term" value="C:membrane"/>
    <property type="evidence" value="ECO:0007669"/>
    <property type="project" value="UniProtKB-SubCell"/>
</dbReference>
<protein>
    <submittedName>
        <fullName evidence="7">Crt homolog 2-like</fullName>
    </submittedName>
</protein>
<evidence type="ECO:0000256" key="4">
    <source>
        <dbReference type="ARBA" id="ARBA00022692"/>
    </source>
</evidence>
<sequence>VPAAAFLVIIERNLQIEDQEVTTRKGHINMVFYLFWLHVYQLLTVLCFFWTDFVPGFGYTDNIYHFWENWWFGVRCFFGGAGCDSKCGVRGTMFVLLYAMSYFGIANLTRFSEGATFVAIVNVSYGCNYIRAWSIEFVGTNTANQTSKSL</sequence>
<comment type="similarity">
    <text evidence="2">Belongs to the CRT-like transporter family.</text>
</comment>
<dbReference type="OrthoDB" id="264057at2759"/>
<evidence type="ECO:0000313" key="8">
    <source>
        <dbReference type="Proteomes" id="UP001152795"/>
    </source>
</evidence>
<evidence type="ECO:0000256" key="6">
    <source>
        <dbReference type="ARBA" id="ARBA00023136"/>
    </source>
</evidence>
<accession>A0A7D9I3S0</accession>
<evidence type="ECO:0000313" key="7">
    <source>
        <dbReference type="EMBL" id="CAB3996562.1"/>
    </source>
</evidence>
<organism evidence="7 8">
    <name type="scientific">Paramuricea clavata</name>
    <name type="common">Red gorgonian</name>
    <name type="synonym">Violescent sea-whip</name>
    <dbReference type="NCBI Taxonomy" id="317549"/>
    <lineage>
        <taxon>Eukaryota</taxon>
        <taxon>Metazoa</taxon>
        <taxon>Cnidaria</taxon>
        <taxon>Anthozoa</taxon>
        <taxon>Octocorallia</taxon>
        <taxon>Malacalcyonacea</taxon>
        <taxon>Plexauridae</taxon>
        <taxon>Paramuricea</taxon>
    </lineage>
</organism>
<comment type="caution">
    <text evidence="7">The sequence shown here is derived from an EMBL/GenBank/DDBJ whole genome shotgun (WGS) entry which is preliminary data.</text>
</comment>
<comment type="subcellular location">
    <subcellularLocation>
        <location evidence="1">Membrane</location>
        <topology evidence="1">Multi-pass membrane protein</topology>
    </subcellularLocation>
</comment>
<evidence type="ECO:0000256" key="3">
    <source>
        <dbReference type="ARBA" id="ARBA00022448"/>
    </source>
</evidence>
<dbReference type="Proteomes" id="UP001152795">
    <property type="component" value="Unassembled WGS sequence"/>
</dbReference>
<name>A0A7D9I3S0_PARCT</name>
<dbReference type="PANTHER" id="PTHR31326">
    <property type="entry name" value="PROTEIN CLT2, CHLOROPLASTIC"/>
    <property type="match status" value="1"/>
</dbReference>
<dbReference type="InterPro" id="IPR013936">
    <property type="entry name" value="CRT-like"/>
</dbReference>
<evidence type="ECO:0000256" key="2">
    <source>
        <dbReference type="ARBA" id="ARBA00006690"/>
    </source>
</evidence>
<reference evidence="7" key="1">
    <citation type="submission" date="2020-04" db="EMBL/GenBank/DDBJ databases">
        <authorList>
            <person name="Alioto T."/>
            <person name="Alioto T."/>
            <person name="Gomez Garrido J."/>
        </authorList>
    </citation>
    <scope>NUCLEOTIDE SEQUENCE</scope>
    <source>
        <strain evidence="7">A484AB</strain>
    </source>
</reference>
<proteinExistence type="inferred from homology"/>
<feature type="non-terminal residue" evidence="7">
    <location>
        <position position="150"/>
    </location>
</feature>
<keyword evidence="5" id="KW-1133">Transmembrane helix</keyword>